<evidence type="ECO:0000313" key="2">
    <source>
        <dbReference type="EMBL" id="KAH3689023.1"/>
    </source>
</evidence>
<dbReference type="InterPro" id="IPR052380">
    <property type="entry name" value="Viral_DNA_packaging_terminase"/>
</dbReference>
<evidence type="ECO:0000313" key="3">
    <source>
        <dbReference type="Proteomes" id="UP000828390"/>
    </source>
</evidence>
<dbReference type="AlphaFoldDB" id="A0A9D3XXE8"/>
<proteinExistence type="predicted"/>
<dbReference type="EMBL" id="JAIWYP010000169">
    <property type="protein sequence ID" value="KAH3689023.1"/>
    <property type="molecule type" value="Genomic_DNA"/>
</dbReference>
<dbReference type="Pfam" id="PF17288">
    <property type="entry name" value="Terminase_3C"/>
    <property type="match status" value="1"/>
</dbReference>
<comment type="caution">
    <text evidence="2">The sequence shown here is derived from an EMBL/GenBank/DDBJ whole genome shotgun (WGS) entry which is preliminary data.</text>
</comment>
<dbReference type="Gene3D" id="3.30.420.280">
    <property type="match status" value="1"/>
</dbReference>
<reference evidence="2" key="1">
    <citation type="journal article" date="2019" name="bioRxiv">
        <title>The Genome of the Zebra Mussel, Dreissena polymorpha: A Resource for Invasive Species Research.</title>
        <authorList>
            <person name="McCartney M.A."/>
            <person name="Auch B."/>
            <person name="Kono T."/>
            <person name="Mallez S."/>
            <person name="Zhang Y."/>
            <person name="Obille A."/>
            <person name="Becker A."/>
            <person name="Abrahante J.E."/>
            <person name="Garbe J."/>
            <person name="Badalamenti J.P."/>
            <person name="Herman A."/>
            <person name="Mangelson H."/>
            <person name="Liachko I."/>
            <person name="Sullivan S."/>
            <person name="Sone E.D."/>
            <person name="Koren S."/>
            <person name="Silverstein K.A.T."/>
            <person name="Beckman K.B."/>
            <person name="Gohl D.M."/>
        </authorList>
    </citation>
    <scope>NUCLEOTIDE SEQUENCE</scope>
    <source>
        <strain evidence="2">Duluth1</strain>
        <tissue evidence="2">Whole animal</tissue>
    </source>
</reference>
<sequence length="102" mass="11683">MICDSARPEIIEEMRRKGVFASPCKKGANSVLEGIEWLQDRKIFIDESCKGLIEEIQTYQWEKDKKTGARIPKPIKVNDDGLDSIRYGSLKFRAKSKLDHAN</sequence>
<protein>
    <recommendedName>
        <fullName evidence="1">Phage terminase large subunit C-terminal domain-containing protein</fullName>
    </recommendedName>
</protein>
<dbReference type="PANTHER" id="PTHR39184:SF1">
    <property type="entry name" value="PBSX PHAGE TERMINASE LARGE SUBUNIT"/>
    <property type="match status" value="1"/>
</dbReference>
<dbReference type="PANTHER" id="PTHR39184">
    <property type="match status" value="1"/>
</dbReference>
<reference evidence="2" key="2">
    <citation type="submission" date="2020-11" db="EMBL/GenBank/DDBJ databases">
        <authorList>
            <person name="McCartney M.A."/>
            <person name="Auch B."/>
            <person name="Kono T."/>
            <person name="Mallez S."/>
            <person name="Becker A."/>
            <person name="Gohl D.M."/>
            <person name="Silverstein K.A.T."/>
            <person name="Koren S."/>
            <person name="Bechman K.B."/>
            <person name="Herman A."/>
            <person name="Abrahante J.E."/>
            <person name="Garbe J."/>
        </authorList>
    </citation>
    <scope>NUCLEOTIDE SEQUENCE</scope>
    <source>
        <strain evidence="2">Duluth1</strain>
        <tissue evidence="2">Whole animal</tissue>
    </source>
</reference>
<feature type="domain" description="Phage terminase large subunit C-terminal" evidence="1">
    <location>
        <begin position="4"/>
        <end position="87"/>
    </location>
</feature>
<dbReference type="Proteomes" id="UP000828390">
    <property type="component" value="Unassembled WGS sequence"/>
</dbReference>
<organism evidence="2 3">
    <name type="scientific">Dreissena polymorpha</name>
    <name type="common">Zebra mussel</name>
    <name type="synonym">Mytilus polymorpha</name>
    <dbReference type="NCBI Taxonomy" id="45954"/>
    <lineage>
        <taxon>Eukaryota</taxon>
        <taxon>Metazoa</taxon>
        <taxon>Spiralia</taxon>
        <taxon>Lophotrochozoa</taxon>
        <taxon>Mollusca</taxon>
        <taxon>Bivalvia</taxon>
        <taxon>Autobranchia</taxon>
        <taxon>Heteroconchia</taxon>
        <taxon>Euheterodonta</taxon>
        <taxon>Imparidentia</taxon>
        <taxon>Neoheterodontei</taxon>
        <taxon>Myida</taxon>
        <taxon>Dreissenoidea</taxon>
        <taxon>Dreissenidae</taxon>
        <taxon>Dreissena</taxon>
    </lineage>
</organism>
<gene>
    <name evidence="2" type="ORF">DPMN_192278</name>
</gene>
<keyword evidence="3" id="KW-1185">Reference proteome</keyword>
<evidence type="ECO:0000259" key="1">
    <source>
        <dbReference type="Pfam" id="PF17288"/>
    </source>
</evidence>
<dbReference type="InterPro" id="IPR035413">
    <property type="entry name" value="Terminase_L_C"/>
</dbReference>
<name>A0A9D3XXE8_DREPO</name>
<accession>A0A9D3XXE8</accession>